<proteinExistence type="predicted"/>
<feature type="compositionally biased region" description="Basic and acidic residues" evidence="1">
    <location>
        <begin position="299"/>
        <end position="308"/>
    </location>
</feature>
<feature type="region of interest" description="Disordered" evidence="1">
    <location>
        <begin position="266"/>
        <end position="313"/>
    </location>
</feature>
<name>A0ABP1E5D4_9APHY</name>
<evidence type="ECO:0000256" key="1">
    <source>
        <dbReference type="SAM" id="MobiDB-lite"/>
    </source>
</evidence>
<accession>A0ABP1E5D4</accession>
<dbReference type="EMBL" id="OZ037951">
    <property type="protein sequence ID" value="CAL1714623.1"/>
    <property type="molecule type" value="Genomic_DNA"/>
</dbReference>
<keyword evidence="3" id="KW-1185">Reference proteome</keyword>
<feature type="compositionally biased region" description="Polar residues" evidence="1">
    <location>
        <begin position="7"/>
        <end position="20"/>
    </location>
</feature>
<evidence type="ECO:0000313" key="2">
    <source>
        <dbReference type="EMBL" id="CAL1714623.1"/>
    </source>
</evidence>
<sequence>MLPTPLHSISNSPLSRSSFTPLKGTLKQHSIERHQETSDSANTASFPHSCASCKTVLAEGTTFKWCLDCVVHEAKRMQENRDASRRRRAKLRASSSNLSSQHELMQVDPMPKARSTFSTASLVKGNKEGITSVLGKRKLEVDVDPSSSAPPSIPPQTHACQEYQTSADLFAAISYNTKTISFTTRFLEGNTSGSSSIPPPRDKWAFNASYTVIADPTVTRLRRMEMVLREFKKAISLPFRLPGRIEASKGSDLLIKVFPCQCTQGRQAAPSTSPVPTLSATSSSSFFPMQPSASNSKSAEMHTSDMKPKPTLKKTQSTLSNWFVSTGVKGKATAQTSSASTVNIEEKVCTGFVRIAVATDTSHRLGRKLKGQKIIICFEHPDGGTLVP</sequence>
<dbReference type="Proteomes" id="UP001497453">
    <property type="component" value="Chromosome 8"/>
</dbReference>
<reference evidence="3" key="1">
    <citation type="submission" date="2024-04" db="EMBL/GenBank/DDBJ databases">
        <authorList>
            <person name="Shaw F."/>
            <person name="Minotto A."/>
        </authorList>
    </citation>
    <scope>NUCLEOTIDE SEQUENCE [LARGE SCALE GENOMIC DNA]</scope>
</reference>
<evidence type="ECO:0000313" key="3">
    <source>
        <dbReference type="Proteomes" id="UP001497453"/>
    </source>
</evidence>
<protein>
    <submittedName>
        <fullName evidence="2">Uncharacterized protein</fullName>
    </submittedName>
</protein>
<organism evidence="2 3">
    <name type="scientific">Somion occarium</name>
    <dbReference type="NCBI Taxonomy" id="3059160"/>
    <lineage>
        <taxon>Eukaryota</taxon>
        <taxon>Fungi</taxon>
        <taxon>Dikarya</taxon>
        <taxon>Basidiomycota</taxon>
        <taxon>Agaricomycotina</taxon>
        <taxon>Agaricomycetes</taxon>
        <taxon>Polyporales</taxon>
        <taxon>Cerrenaceae</taxon>
        <taxon>Somion</taxon>
    </lineage>
</organism>
<gene>
    <name evidence="2" type="ORF">GFSPODELE1_LOCUS9852</name>
</gene>
<feature type="region of interest" description="Disordered" evidence="1">
    <location>
        <begin position="1"/>
        <end position="46"/>
    </location>
</feature>
<feature type="compositionally biased region" description="Polar residues" evidence="1">
    <location>
        <begin position="266"/>
        <end position="298"/>
    </location>
</feature>
<feature type="region of interest" description="Disordered" evidence="1">
    <location>
        <begin position="77"/>
        <end position="105"/>
    </location>
</feature>